<keyword evidence="5 6" id="KW-0472">Membrane</keyword>
<evidence type="ECO:0000256" key="4">
    <source>
        <dbReference type="ARBA" id="ARBA00022679"/>
    </source>
</evidence>
<dbReference type="InterPro" id="IPR001173">
    <property type="entry name" value="Glyco_trans_2-like"/>
</dbReference>
<dbReference type="PANTHER" id="PTHR43646">
    <property type="entry name" value="GLYCOSYLTRANSFERASE"/>
    <property type="match status" value="1"/>
</dbReference>
<dbReference type="InterPro" id="IPR029044">
    <property type="entry name" value="Nucleotide-diphossugar_trans"/>
</dbReference>
<name>A0A6J6B1L3_9ZZZZ</name>
<dbReference type="PANTHER" id="PTHR43646:SF2">
    <property type="entry name" value="GLYCOSYLTRANSFERASE 2-LIKE DOMAIN-CONTAINING PROTEIN"/>
    <property type="match status" value="1"/>
</dbReference>
<keyword evidence="3" id="KW-0328">Glycosyltransferase</keyword>
<dbReference type="GO" id="GO:0005886">
    <property type="term" value="C:plasma membrane"/>
    <property type="evidence" value="ECO:0007669"/>
    <property type="project" value="UniProtKB-SubCell"/>
</dbReference>
<dbReference type="EMBL" id="CAEZSC010000020">
    <property type="protein sequence ID" value="CAB4532695.1"/>
    <property type="molecule type" value="Genomic_DNA"/>
</dbReference>
<evidence type="ECO:0000256" key="6">
    <source>
        <dbReference type="SAM" id="Phobius"/>
    </source>
</evidence>
<feature type="domain" description="Glycosyltransferase 2-like" evidence="7">
    <location>
        <begin position="40"/>
        <end position="211"/>
    </location>
</feature>
<evidence type="ECO:0000256" key="2">
    <source>
        <dbReference type="ARBA" id="ARBA00022475"/>
    </source>
</evidence>
<keyword evidence="4" id="KW-0808">Transferase</keyword>
<dbReference type="AlphaFoldDB" id="A0A6J6B1L3"/>
<dbReference type="SUPFAM" id="SSF53448">
    <property type="entry name" value="Nucleotide-diphospho-sugar transferases"/>
    <property type="match status" value="1"/>
</dbReference>
<evidence type="ECO:0000313" key="8">
    <source>
        <dbReference type="EMBL" id="CAB4532695.1"/>
    </source>
</evidence>
<evidence type="ECO:0000259" key="7">
    <source>
        <dbReference type="Pfam" id="PF00535"/>
    </source>
</evidence>
<keyword evidence="2" id="KW-1003">Cell membrane</keyword>
<evidence type="ECO:0000256" key="3">
    <source>
        <dbReference type="ARBA" id="ARBA00022676"/>
    </source>
</evidence>
<dbReference type="GO" id="GO:0016757">
    <property type="term" value="F:glycosyltransferase activity"/>
    <property type="evidence" value="ECO:0007669"/>
    <property type="project" value="UniProtKB-KW"/>
</dbReference>
<evidence type="ECO:0000256" key="5">
    <source>
        <dbReference type="ARBA" id="ARBA00023136"/>
    </source>
</evidence>
<keyword evidence="6" id="KW-0812">Transmembrane</keyword>
<protein>
    <submittedName>
        <fullName evidence="8">Unannotated protein</fullName>
    </submittedName>
</protein>
<feature type="transmembrane region" description="Helical" evidence="6">
    <location>
        <begin position="265"/>
        <end position="284"/>
    </location>
</feature>
<feature type="transmembrane region" description="Helical" evidence="6">
    <location>
        <begin position="291"/>
        <end position="316"/>
    </location>
</feature>
<sequence>MTLFPFILCCAAFLTATINALTMRVVRAAGSREITESIAILIPMRNEERNVTECVESALASTQLSNFSVTVLNDNSTDQTERLLTDFGPRITVLQGAALPAEWMGKNFALSQLSERSGAEFLVFSDADVRLTPKAISSSVALMQRLNWDYISPYPRQVARSFAELLIQPLLQWSWMSSVILRIAEKSQRPSTTIANGQLFIVRRSAYEEIGGHENIKNEVLDDMELARELVRHGFRGGVADASQVVSCRMYESGKELIEGYTKSLWRAFGGVSGTVLAILILTWTSLTPFYGALTGSLLACGGLVLTTLSRVVVAIRTRSNVWLSLLHPLAILFLLLLIALSWMKKRNGTLQWRGRTI</sequence>
<keyword evidence="6" id="KW-1133">Transmembrane helix</keyword>
<reference evidence="8" key="1">
    <citation type="submission" date="2020-05" db="EMBL/GenBank/DDBJ databases">
        <authorList>
            <person name="Chiriac C."/>
            <person name="Salcher M."/>
            <person name="Ghai R."/>
            <person name="Kavagutti S V."/>
        </authorList>
    </citation>
    <scope>NUCLEOTIDE SEQUENCE</scope>
</reference>
<comment type="subcellular location">
    <subcellularLocation>
        <location evidence="1">Cell membrane</location>
    </subcellularLocation>
</comment>
<accession>A0A6J6B1L3</accession>
<feature type="transmembrane region" description="Helical" evidence="6">
    <location>
        <begin position="322"/>
        <end position="344"/>
    </location>
</feature>
<dbReference type="Gene3D" id="3.90.550.10">
    <property type="entry name" value="Spore Coat Polysaccharide Biosynthesis Protein SpsA, Chain A"/>
    <property type="match status" value="1"/>
</dbReference>
<gene>
    <name evidence="8" type="ORF">UFOPK1380_00492</name>
</gene>
<evidence type="ECO:0000256" key="1">
    <source>
        <dbReference type="ARBA" id="ARBA00004236"/>
    </source>
</evidence>
<proteinExistence type="predicted"/>
<dbReference type="Pfam" id="PF00535">
    <property type="entry name" value="Glycos_transf_2"/>
    <property type="match status" value="1"/>
</dbReference>
<organism evidence="8">
    <name type="scientific">freshwater metagenome</name>
    <dbReference type="NCBI Taxonomy" id="449393"/>
    <lineage>
        <taxon>unclassified sequences</taxon>
        <taxon>metagenomes</taxon>
        <taxon>ecological metagenomes</taxon>
    </lineage>
</organism>